<evidence type="ECO:0000313" key="3">
    <source>
        <dbReference type="Proteomes" id="UP000316298"/>
    </source>
</evidence>
<reference evidence="2 3" key="1">
    <citation type="submission" date="2019-06" db="EMBL/GenBank/DDBJ databases">
        <title>Sequencing the genomes of 1000 actinobacteria strains.</title>
        <authorList>
            <person name="Klenk H.-P."/>
        </authorList>
    </citation>
    <scope>NUCLEOTIDE SEQUENCE [LARGE SCALE GENOMIC DNA]</scope>
    <source>
        <strain evidence="2 3">DSM 17305</strain>
    </source>
</reference>
<feature type="transmembrane region" description="Helical" evidence="1">
    <location>
        <begin position="62"/>
        <end position="83"/>
    </location>
</feature>
<evidence type="ECO:0000313" key="2">
    <source>
        <dbReference type="EMBL" id="TQI99856.1"/>
    </source>
</evidence>
<keyword evidence="3" id="KW-1185">Reference proteome</keyword>
<dbReference type="EMBL" id="VFMM01000004">
    <property type="protein sequence ID" value="TQI99856.1"/>
    <property type="molecule type" value="Genomic_DNA"/>
</dbReference>
<keyword evidence="1" id="KW-1133">Transmembrane helix</keyword>
<sequence length="125" mass="12657">MWSFVGLVVIGLAALIAVSLRRVPAAPAAVLLAMSTPLALWGGFSTMAELVNSDPSFDVSGFLLQPVPGLLVAVAAVVAAHAVRASRQSNSRRVVLSTTVLSYVAAVLAVLAALFSVAAMLGQGG</sequence>
<name>A0A542D9W1_9ACTN</name>
<proteinExistence type="predicted"/>
<gene>
    <name evidence="2" type="ORF">FB475_6844</name>
</gene>
<dbReference type="Proteomes" id="UP000316298">
    <property type="component" value="Unassembled WGS sequence"/>
</dbReference>
<keyword evidence="1" id="KW-0472">Membrane</keyword>
<organism evidence="2 3">
    <name type="scientific">Kribbella jejuensis</name>
    <dbReference type="NCBI Taxonomy" id="236068"/>
    <lineage>
        <taxon>Bacteria</taxon>
        <taxon>Bacillati</taxon>
        <taxon>Actinomycetota</taxon>
        <taxon>Actinomycetes</taxon>
        <taxon>Propionibacteriales</taxon>
        <taxon>Kribbellaceae</taxon>
        <taxon>Kribbella</taxon>
    </lineage>
</organism>
<comment type="caution">
    <text evidence="2">The sequence shown here is derived from an EMBL/GenBank/DDBJ whole genome shotgun (WGS) entry which is preliminary data.</text>
</comment>
<accession>A0A542D9W1</accession>
<dbReference type="AlphaFoldDB" id="A0A542D9W1"/>
<protein>
    <submittedName>
        <fullName evidence="2">Uncharacterized protein</fullName>
    </submittedName>
</protein>
<feature type="transmembrane region" description="Helical" evidence="1">
    <location>
        <begin position="95"/>
        <end position="121"/>
    </location>
</feature>
<evidence type="ECO:0000256" key="1">
    <source>
        <dbReference type="SAM" id="Phobius"/>
    </source>
</evidence>
<keyword evidence="1" id="KW-0812">Transmembrane</keyword>